<proteinExistence type="predicted"/>
<keyword evidence="2" id="KW-1133">Transmembrane helix</keyword>
<protein>
    <submittedName>
        <fullName evidence="3">Uncharacterized protein</fullName>
    </submittedName>
</protein>
<feature type="region of interest" description="Disordered" evidence="1">
    <location>
        <begin position="316"/>
        <end position="339"/>
    </location>
</feature>
<evidence type="ECO:0000313" key="3">
    <source>
        <dbReference type="EMBL" id="KAG9190435.1"/>
    </source>
</evidence>
<feature type="transmembrane region" description="Helical" evidence="2">
    <location>
        <begin position="32"/>
        <end position="54"/>
    </location>
</feature>
<reference evidence="3" key="1">
    <citation type="submission" date="2021-07" db="EMBL/GenBank/DDBJ databases">
        <title>Genome Resource of American Ginseng Black Spot Pathogen Alternaria panax.</title>
        <authorList>
            <person name="Qiu C."/>
            <person name="Wang W."/>
            <person name="Liu Z."/>
        </authorList>
    </citation>
    <scope>NUCLEOTIDE SEQUENCE</scope>
    <source>
        <strain evidence="3">BNCC115425</strain>
    </source>
</reference>
<keyword evidence="4" id="KW-1185">Reference proteome</keyword>
<evidence type="ECO:0000313" key="4">
    <source>
        <dbReference type="Proteomes" id="UP001199106"/>
    </source>
</evidence>
<evidence type="ECO:0000256" key="1">
    <source>
        <dbReference type="SAM" id="MobiDB-lite"/>
    </source>
</evidence>
<dbReference type="EMBL" id="JAANER010000004">
    <property type="protein sequence ID" value="KAG9190435.1"/>
    <property type="molecule type" value="Genomic_DNA"/>
</dbReference>
<evidence type="ECO:0000256" key="2">
    <source>
        <dbReference type="SAM" id="Phobius"/>
    </source>
</evidence>
<dbReference type="Proteomes" id="UP001199106">
    <property type="component" value="Unassembled WGS sequence"/>
</dbReference>
<keyword evidence="2" id="KW-0472">Membrane</keyword>
<feature type="region of interest" description="Disordered" evidence="1">
    <location>
        <begin position="251"/>
        <end position="298"/>
    </location>
</feature>
<name>A0AAD4FI66_9PLEO</name>
<keyword evidence="2" id="KW-0812">Transmembrane</keyword>
<feature type="transmembrane region" description="Helical" evidence="2">
    <location>
        <begin position="141"/>
        <end position="167"/>
    </location>
</feature>
<dbReference type="PANTHER" id="PTHR35179">
    <property type="entry name" value="PROTEIN CBG02620"/>
    <property type="match status" value="1"/>
</dbReference>
<dbReference type="PANTHER" id="PTHR35179:SF1">
    <property type="entry name" value="INTEGRAL MEMBRANE PROTEIN"/>
    <property type="match status" value="1"/>
</dbReference>
<comment type="caution">
    <text evidence="3">The sequence shown here is derived from an EMBL/GenBank/DDBJ whole genome shotgun (WGS) entry which is preliminary data.</text>
</comment>
<feature type="transmembrane region" description="Helical" evidence="2">
    <location>
        <begin position="102"/>
        <end position="120"/>
    </location>
</feature>
<feature type="compositionally biased region" description="Polar residues" evidence="1">
    <location>
        <begin position="279"/>
        <end position="288"/>
    </location>
</feature>
<sequence length="339" mass="38069">MGEEFAAPPGFVAWGPFVRDSYTPIRVTRADVAVAATAFGLANLFAITAAFIAVRQTKSCRRPKSSAYIWMIWLEIAASVALAIECLLWVHINAIWDRTEKVLFLLLDAYLNWYFIRVVNADLVNNGLSKYNRLVRFNKRMIVISLLLDVMIIGAMSIPNGFVYAMFHPLAYLVKLNIEMSMAHLIKTIALGHPHPNNDPSILLTFSSSTGEDMFNTNMFAEVPRQRHSLIRGLFGSEHVVFSQEDVRTRIPGDGSTRTASMPSWELPPWKPRIDKESNTIASDNLSSGEDERGNDIHGDYCRWDSGISNMPRKLEGAPEVPMPEAVHRPARHRISELG</sequence>
<organism evidence="3 4">
    <name type="scientific">Alternaria panax</name>
    <dbReference type="NCBI Taxonomy" id="48097"/>
    <lineage>
        <taxon>Eukaryota</taxon>
        <taxon>Fungi</taxon>
        <taxon>Dikarya</taxon>
        <taxon>Ascomycota</taxon>
        <taxon>Pezizomycotina</taxon>
        <taxon>Dothideomycetes</taxon>
        <taxon>Pleosporomycetidae</taxon>
        <taxon>Pleosporales</taxon>
        <taxon>Pleosporineae</taxon>
        <taxon>Pleosporaceae</taxon>
        <taxon>Alternaria</taxon>
        <taxon>Alternaria sect. Panax</taxon>
    </lineage>
</organism>
<gene>
    <name evidence="3" type="ORF">G6011_08523</name>
</gene>
<feature type="transmembrane region" description="Helical" evidence="2">
    <location>
        <begin position="66"/>
        <end position="90"/>
    </location>
</feature>
<dbReference type="AlphaFoldDB" id="A0AAD4FI66"/>
<accession>A0AAD4FI66</accession>